<protein>
    <recommendedName>
        <fullName evidence="4">Leucine-rich repeat domain-containing protein</fullName>
    </recommendedName>
</protein>
<dbReference type="OrthoDB" id="2068263at2"/>
<keyword evidence="3" id="KW-1185">Reference proteome</keyword>
<reference evidence="2" key="1">
    <citation type="submission" date="2019-07" db="EMBL/GenBank/DDBJ databases">
        <authorList>
            <person name="Wongkuna S."/>
            <person name="Scaria J."/>
        </authorList>
    </citation>
    <scope>NUCLEOTIDE SEQUENCE [LARGE SCALE GENOMIC DNA]</scope>
    <source>
        <strain evidence="2">SW178</strain>
    </source>
</reference>
<proteinExistence type="predicted"/>
<evidence type="ECO:0000256" key="1">
    <source>
        <dbReference type="SAM" id="MobiDB-lite"/>
    </source>
</evidence>
<dbReference type="RefSeq" id="WP_150309913.1">
    <property type="nucleotide sequence ID" value="NZ_VMSO01000001.1"/>
</dbReference>
<name>A0A5M9I3X0_9FIRM</name>
<dbReference type="Gene3D" id="3.80.10.10">
    <property type="entry name" value="Ribonuclease Inhibitor"/>
    <property type="match status" value="1"/>
</dbReference>
<comment type="caution">
    <text evidence="2">The sequence shown here is derived from an EMBL/GenBank/DDBJ whole genome shotgun (WGS) entry which is preliminary data.</text>
</comment>
<feature type="region of interest" description="Disordered" evidence="1">
    <location>
        <begin position="125"/>
        <end position="149"/>
    </location>
</feature>
<organism evidence="2 3">
    <name type="scientific">Mediterraneibacter catenae</name>
    <dbReference type="NCBI Taxonomy" id="2594882"/>
    <lineage>
        <taxon>Bacteria</taxon>
        <taxon>Bacillati</taxon>
        <taxon>Bacillota</taxon>
        <taxon>Clostridia</taxon>
        <taxon>Lachnospirales</taxon>
        <taxon>Lachnospiraceae</taxon>
        <taxon>Mediterraneibacter</taxon>
    </lineage>
</organism>
<sequence length="337" mass="35596">MEWCEVFYAERISVTGFSRIMKTLLVLLLLCAVTTSASFGETLRETDRASGTEAVLSADAAGQTVDPYIARTIESGQVISALSALNTEDMTAILIPDAMEDVQEEVLPKISETATAPEPIIQDPQAAEQPGEKNPQAVIPSDNADDITSGITEDTAAEDAQEPAAPAVPPETPPAVPGEVVVDGFLVNESGIICGISDPDLVEDDGYMELPAEGCSGIAAGTFRSGLPSVREIFIPSNISYIEEGAFAGLSNVEWFETEAAGDYYTDEGVLFSEGGTCILAFPAGRTGNYKVPSQVVRFAPGAFEYAQIEVLDATSCALADRTGVPDNITLLERETP</sequence>
<dbReference type="InterPro" id="IPR032675">
    <property type="entry name" value="LRR_dom_sf"/>
</dbReference>
<dbReference type="AlphaFoldDB" id="A0A5M9I3X0"/>
<accession>A0A5M9I3X0</accession>
<evidence type="ECO:0008006" key="4">
    <source>
        <dbReference type="Google" id="ProtNLM"/>
    </source>
</evidence>
<dbReference type="EMBL" id="VMSO01000001">
    <property type="protein sequence ID" value="KAA8502709.1"/>
    <property type="molecule type" value="Genomic_DNA"/>
</dbReference>
<evidence type="ECO:0000313" key="2">
    <source>
        <dbReference type="EMBL" id="KAA8502709.1"/>
    </source>
</evidence>
<gene>
    <name evidence="2" type="ORF">FNY66_00135</name>
</gene>
<dbReference type="Proteomes" id="UP000322025">
    <property type="component" value="Unassembled WGS sequence"/>
</dbReference>
<evidence type="ECO:0000313" key="3">
    <source>
        <dbReference type="Proteomes" id="UP000322025"/>
    </source>
</evidence>